<evidence type="ECO:0000313" key="1">
    <source>
        <dbReference type="EMBL" id="KAH7667143.1"/>
    </source>
</evidence>
<accession>A0ACB7V1K9</accession>
<keyword evidence="2" id="KW-1185">Reference proteome</keyword>
<gene>
    <name evidence="1" type="ORF">IHE45_12G040300</name>
</gene>
<sequence length="575" mass="63195">MAMAKNFLTILSATVIAFSAILLRSRLSTTSTGRWAEVFAADVVVVDATIYTSDPVLPFAEAMAIRNGRILRVGNYSDIKDLIGQVTCILNFEGKVVVPGFIDSHVHFLYGGLRMGHLELRGVKSQDKFIEKVKEAMRGKLPGEWVLGSGWNNDIWGGDLPIASWIDDVTPNNPVWLSRMDGHMGLANTLAMNIAGISKYTHDPIGGTISKTMDGEPTGLFADSAMKLLLDVIPEASVNDRRDALIKASKYALMRGVTMVVDVGRYFPGETVDHVWKDLSDVYRWADSAGKMLIRVCLFFPLQTWSSLAALIQENGRALSEWLYLGGVKAFFDGSLGSKSALFYEPYEDDPNNYGIQVTDFDWLLNMTLACDKSSLQVAIHAIGDKANDLVLDLYHSVASSNGIRDRRFRIEHAQHLVPATTARFGQQRVIASVQPDHLLDDAGSAEQKIGAIRAQTGSYLFQSLLSSGARIAFGSDWPIADINPLKSIKTALTRRLPNWKTAWISSERIALDDALNAYTISAAHAIFLDHEVGSLSPGKFADFVVFPSTSWEEFADDVPTTVFATYINGVQAYP</sequence>
<keyword evidence="1" id="KW-0378">Hydrolase</keyword>
<reference evidence="2" key="1">
    <citation type="journal article" date="2022" name="Nat. Commun.">
        <title>Chromosome evolution and the genetic basis of agronomically important traits in greater yam.</title>
        <authorList>
            <person name="Bredeson J.V."/>
            <person name="Lyons J.B."/>
            <person name="Oniyinde I.O."/>
            <person name="Okereke N.R."/>
            <person name="Kolade O."/>
            <person name="Nnabue I."/>
            <person name="Nwadili C.O."/>
            <person name="Hribova E."/>
            <person name="Parker M."/>
            <person name="Nwogha J."/>
            <person name="Shu S."/>
            <person name="Carlson J."/>
            <person name="Kariba R."/>
            <person name="Muthemba S."/>
            <person name="Knop K."/>
            <person name="Barton G.J."/>
            <person name="Sherwood A.V."/>
            <person name="Lopez-Montes A."/>
            <person name="Asiedu R."/>
            <person name="Jamnadass R."/>
            <person name="Muchugi A."/>
            <person name="Goodstein D."/>
            <person name="Egesi C.N."/>
            <person name="Featherston J."/>
            <person name="Asfaw A."/>
            <person name="Simpson G.G."/>
            <person name="Dolezel J."/>
            <person name="Hendre P.S."/>
            <person name="Van Deynze A."/>
            <person name="Kumar P.L."/>
            <person name="Obidiegwu J.E."/>
            <person name="Bhattacharjee R."/>
            <person name="Rokhsar D.S."/>
        </authorList>
    </citation>
    <scope>NUCLEOTIDE SEQUENCE [LARGE SCALE GENOMIC DNA]</scope>
    <source>
        <strain evidence="2">cv. TDa95/00328</strain>
    </source>
</reference>
<protein>
    <submittedName>
        <fullName evidence="1">Metallo-dependent hydrolases protein</fullName>
    </submittedName>
</protein>
<dbReference type="EMBL" id="CM037022">
    <property type="protein sequence ID" value="KAH7667143.1"/>
    <property type="molecule type" value="Genomic_DNA"/>
</dbReference>
<evidence type="ECO:0000313" key="2">
    <source>
        <dbReference type="Proteomes" id="UP000827976"/>
    </source>
</evidence>
<proteinExistence type="predicted"/>
<dbReference type="Proteomes" id="UP000827976">
    <property type="component" value="Chromosome 12"/>
</dbReference>
<organism evidence="1 2">
    <name type="scientific">Dioscorea alata</name>
    <name type="common">Purple yam</name>
    <dbReference type="NCBI Taxonomy" id="55571"/>
    <lineage>
        <taxon>Eukaryota</taxon>
        <taxon>Viridiplantae</taxon>
        <taxon>Streptophyta</taxon>
        <taxon>Embryophyta</taxon>
        <taxon>Tracheophyta</taxon>
        <taxon>Spermatophyta</taxon>
        <taxon>Magnoliopsida</taxon>
        <taxon>Liliopsida</taxon>
        <taxon>Dioscoreales</taxon>
        <taxon>Dioscoreaceae</taxon>
        <taxon>Dioscorea</taxon>
    </lineage>
</organism>
<comment type="caution">
    <text evidence="1">The sequence shown here is derived from an EMBL/GenBank/DDBJ whole genome shotgun (WGS) entry which is preliminary data.</text>
</comment>
<name>A0ACB7V1K9_DIOAL</name>